<evidence type="ECO:0000256" key="8">
    <source>
        <dbReference type="ARBA" id="ARBA00023170"/>
    </source>
</evidence>
<reference evidence="11" key="1">
    <citation type="submission" date="2021-03" db="EMBL/GenBank/DDBJ databases">
        <title>Chromosome level genome of the anhydrobiotic midge Polypedilum vanderplanki.</title>
        <authorList>
            <person name="Yoshida Y."/>
            <person name="Kikawada T."/>
            <person name="Gusev O."/>
        </authorList>
    </citation>
    <scope>NUCLEOTIDE SEQUENCE</scope>
    <source>
        <strain evidence="11">NIAS01</strain>
        <tissue evidence="11">Whole body or cell culture</tissue>
    </source>
</reference>
<sequence length="314" mass="36302">MSIVQIESVNDYAKYFTFVCLFIMANGFSVSFWILMSKFDDLFNDISLTFAAKPSVIDNLKELCVTLTKNKLRKTIANFVCFTLGAIGSFVSKTLIIPMWKPQIVREMPGFFYILWFYQSITIYYIGFVSTIFEDMFFDTLNAINCYSNYFVNELKNLDLNGADAKEKLNDCIEMHRNIQRLVWKFTKIVRYPISFQMTITAYLLCTTVFTINNNDAQAGFLITLSALILIQILEPSFISQKIETASGDYADALMECNWVESDVEIKKLILFFLKNLMFPVLKFNLFGMIDVNLKTFLRILNATYTTYAVLNNM</sequence>
<dbReference type="GO" id="GO:0005549">
    <property type="term" value="F:odorant binding"/>
    <property type="evidence" value="ECO:0007669"/>
    <property type="project" value="InterPro"/>
</dbReference>
<gene>
    <name evidence="11" type="ORF">PVAND_012404</name>
</gene>
<dbReference type="GO" id="GO:0004984">
    <property type="term" value="F:olfactory receptor activity"/>
    <property type="evidence" value="ECO:0007669"/>
    <property type="project" value="InterPro"/>
</dbReference>
<evidence type="ECO:0000256" key="3">
    <source>
        <dbReference type="ARBA" id="ARBA00022606"/>
    </source>
</evidence>
<dbReference type="Proteomes" id="UP001107558">
    <property type="component" value="Chromosome 1"/>
</dbReference>
<comment type="subcellular location">
    <subcellularLocation>
        <location evidence="1">Cell membrane</location>
        <topology evidence="1">Multi-pass membrane protein</topology>
    </subcellularLocation>
</comment>
<evidence type="ECO:0000256" key="7">
    <source>
        <dbReference type="ARBA" id="ARBA00023136"/>
    </source>
</evidence>
<organism evidence="11 12">
    <name type="scientific">Polypedilum vanderplanki</name>
    <name type="common">Sleeping chironomid midge</name>
    <dbReference type="NCBI Taxonomy" id="319348"/>
    <lineage>
        <taxon>Eukaryota</taxon>
        <taxon>Metazoa</taxon>
        <taxon>Ecdysozoa</taxon>
        <taxon>Arthropoda</taxon>
        <taxon>Hexapoda</taxon>
        <taxon>Insecta</taxon>
        <taxon>Pterygota</taxon>
        <taxon>Neoptera</taxon>
        <taxon>Endopterygota</taxon>
        <taxon>Diptera</taxon>
        <taxon>Nematocera</taxon>
        <taxon>Chironomoidea</taxon>
        <taxon>Chironomidae</taxon>
        <taxon>Chironominae</taxon>
        <taxon>Polypedilum</taxon>
        <taxon>Polypedilum</taxon>
    </lineage>
</organism>
<keyword evidence="8" id="KW-0675">Receptor</keyword>
<keyword evidence="4 10" id="KW-0812">Transmembrane</keyword>
<keyword evidence="3" id="KW-0716">Sensory transduction</keyword>
<comment type="caution">
    <text evidence="11">The sequence shown here is derived from an EMBL/GenBank/DDBJ whole genome shotgun (WGS) entry which is preliminary data.</text>
</comment>
<dbReference type="GO" id="GO:0005886">
    <property type="term" value="C:plasma membrane"/>
    <property type="evidence" value="ECO:0007669"/>
    <property type="project" value="UniProtKB-SubCell"/>
</dbReference>
<proteinExistence type="predicted"/>
<feature type="transmembrane region" description="Helical" evidence="10">
    <location>
        <begin position="189"/>
        <end position="211"/>
    </location>
</feature>
<evidence type="ECO:0000256" key="10">
    <source>
        <dbReference type="SAM" id="Phobius"/>
    </source>
</evidence>
<dbReference type="PANTHER" id="PTHR21137">
    <property type="entry name" value="ODORANT RECEPTOR"/>
    <property type="match status" value="1"/>
</dbReference>
<dbReference type="InterPro" id="IPR004117">
    <property type="entry name" value="7tm6_olfct_rcpt"/>
</dbReference>
<dbReference type="EMBL" id="JADBJN010000001">
    <property type="protein sequence ID" value="KAG5683101.1"/>
    <property type="molecule type" value="Genomic_DNA"/>
</dbReference>
<evidence type="ECO:0000256" key="6">
    <source>
        <dbReference type="ARBA" id="ARBA00022989"/>
    </source>
</evidence>
<name>A0A9J6CMB2_POLVA</name>
<feature type="transmembrane region" description="Helical" evidence="10">
    <location>
        <begin position="76"/>
        <end position="100"/>
    </location>
</feature>
<dbReference type="Pfam" id="PF02949">
    <property type="entry name" value="7tm_6"/>
    <property type="match status" value="1"/>
</dbReference>
<keyword evidence="2" id="KW-1003">Cell membrane</keyword>
<keyword evidence="12" id="KW-1185">Reference proteome</keyword>
<evidence type="ECO:0000256" key="9">
    <source>
        <dbReference type="ARBA" id="ARBA00023224"/>
    </source>
</evidence>
<protein>
    <recommendedName>
        <fullName evidence="13">Odorant receptor</fullName>
    </recommendedName>
</protein>
<evidence type="ECO:0000256" key="2">
    <source>
        <dbReference type="ARBA" id="ARBA00022475"/>
    </source>
</evidence>
<feature type="transmembrane region" description="Helical" evidence="10">
    <location>
        <begin position="217"/>
        <end position="234"/>
    </location>
</feature>
<dbReference type="OrthoDB" id="7548151at2759"/>
<dbReference type="GO" id="GO:0007165">
    <property type="term" value="P:signal transduction"/>
    <property type="evidence" value="ECO:0007669"/>
    <property type="project" value="UniProtKB-KW"/>
</dbReference>
<keyword evidence="6 10" id="KW-1133">Transmembrane helix</keyword>
<accession>A0A9J6CMB2</accession>
<keyword evidence="9" id="KW-0807">Transducer</keyword>
<evidence type="ECO:0008006" key="13">
    <source>
        <dbReference type="Google" id="ProtNLM"/>
    </source>
</evidence>
<keyword evidence="5" id="KW-0552">Olfaction</keyword>
<evidence type="ECO:0000313" key="11">
    <source>
        <dbReference type="EMBL" id="KAG5683101.1"/>
    </source>
</evidence>
<dbReference type="AlphaFoldDB" id="A0A9J6CMB2"/>
<feature type="transmembrane region" description="Helical" evidence="10">
    <location>
        <begin position="112"/>
        <end position="133"/>
    </location>
</feature>
<evidence type="ECO:0000256" key="1">
    <source>
        <dbReference type="ARBA" id="ARBA00004651"/>
    </source>
</evidence>
<keyword evidence="7 10" id="KW-0472">Membrane</keyword>
<dbReference type="PANTHER" id="PTHR21137:SF35">
    <property type="entry name" value="ODORANT RECEPTOR 19A-RELATED"/>
    <property type="match status" value="1"/>
</dbReference>
<evidence type="ECO:0000256" key="5">
    <source>
        <dbReference type="ARBA" id="ARBA00022725"/>
    </source>
</evidence>
<evidence type="ECO:0000256" key="4">
    <source>
        <dbReference type="ARBA" id="ARBA00022692"/>
    </source>
</evidence>
<evidence type="ECO:0000313" key="12">
    <source>
        <dbReference type="Proteomes" id="UP001107558"/>
    </source>
</evidence>
<feature type="transmembrane region" description="Helical" evidence="10">
    <location>
        <begin position="12"/>
        <end position="35"/>
    </location>
</feature>